<organism evidence="1 2">
    <name type="scientific">Phytophthora oleae</name>
    <dbReference type="NCBI Taxonomy" id="2107226"/>
    <lineage>
        <taxon>Eukaryota</taxon>
        <taxon>Sar</taxon>
        <taxon>Stramenopiles</taxon>
        <taxon>Oomycota</taxon>
        <taxon>Peronosporomycetes</taxon>
        <taxon>Peronosporales</taxon>
        <taxon>Peronosporaceae</taxon>
        <taxon>Phytophthora</taxon>
    </lineage>
</organism>
<proteinExistence type="predicted"/>
<evidence type="ECO:0000313" key="2">
    <source>
        <dbReference type="Proteomes" id="UP001632037"/>
    </source>
</evidence>
<reference evidence="1 2" key="1">
    <citation type="submission" date="2024-09" db="EMBL/GenBank/DDBJ databases">
        <title>Genome sequencing and assembly of Phytophthora oleae, isolate VK10A, causative agent of rot of olive drupes.</title>
        <authorList>
            <person name="Conti Taguali S."/>
            <person name="Riolo M."/>
            <person name="La Spada F."/>
            <person name="Cacciola S.O."/>
            <person name="Dionisio G."/>
        </authorList>
    </citation>
    <scope>NUCLEOTIDE SEQUENCE [LARGE SCALE GENOMIC DNA]</scope>
    <source>
        <strain evidence="1 2">VK10A</strain>
    </source>
</reference>
<dbReference type="AlphaFoldDB" id="A0ABD3G575"/>
<keyword evidence="2" id="KW-1185">Reference proteome</keyword>
<dbReference type="EMBL" id="JBIMZQ010000003">
    <property type="protein sequence ID" value="KAL3672984.1"/>
    <property type="molecule type" value="Genomic_DNA"/>
</dbReference>
<evidence type="ECO:0000313" key="1">
    <source>
        <dbReference type="EMBL" id="KAL3672984.1"/>
    </source>
</evidence>
<comment type="caution">
    <text evidence="1">The sequence shown here is derived from an EMBL/GenBank/DDBJ whole genome shotgun (WGS) entry which is preliminary data.</text>
</comment>
<name>A0ABD3G575_9STRA</name>
<sequence>MSKLFLNFSLIGHGCICSVNIEASKSVEDLKTAILEEFPATVNYNEYIEQYNDVASTLGPDIEMARHVARQIVLSIPIFSKYAED</sequence>
<gene>
    <name evidence="1" type="ORF">V7S43_002281</name>
</gene>
<accession>A0ABD3G575</accession>
<protein>
    <submittedName>
        <fullName evidence="1">Uncharacterized protein</fullName>
    </submittedName>
</protein>
<dbReference type="Proteomes" id="UP001632037">
    <property type="component" value="Unassembled WGS sequence"/>
</dbReference>